<keyword evidence="3" id="KW-1185">Reference proteome</keyword>
<dbReference type="AlphaFoldDB" id="A0A9X2I8X9"/>
<dbReference type="RefSeq" id="WP_250097311.1">
    <property type="nucleotide sequence ID" value="NZ_JAKRYL010000015.1"/>
</dbReference>
<keyword evidence="1" id="KW-0812">Transmembrane</keyword>
<feature type="transmembrane region" description="Helical" evidence="1">
    <location>
        <begin position="12"/>
        <end position="41"/>
    </location>
</feature>
<feature type="transmembrane region" description="Helical" evidence="1">
    <location>
        <begin position="204"/>
        <end position="222"/>
    </location>
</feature>
<dbReference type="EMBL" id="JAKRYL010000015">
    <property type="protein sequence ID" value="MCL7748420.1"/>
    <property type="molecule type" value="Genomic_DNA"/>
</dbReference>
<keyword evidence="1" id="KW-0472">Membrane</keyword>
<feature type="transmembrane region" description="Helical" evidence="1">
    <location>
        <begin position="355"/>
        <end position="383"/>
    </location>
</feature>
<feature type="transmembrane region" description="Helical" evidence="1">
    <location>
        <begin position="437"/>
        <end position="455"/>
    </location>
</feature>
<dbReference type="Proteomes" id="UP001139150">
    <property type="component" value="Unassembled WGS sequence"/>
</dbReference>
<sequence length="456" mass="51195">MKRFIEEYMFVIYTCVLFLFVLNTFIANAILAYVVGVLAIPMLCVSFFGAAKLFRILGVIFLSVGIALFIYAGLPIYQIPLFLTSTMPLLAFLAMLPWMNSVVRAGRFDRRINEIMKVNVTSLGRLYERSSFTTYILCTFINLSALSLSQEVLKENMATLKKKIQDSFISRSTLRAFAVALAWSPMEVMVAITVDATGVSYLTFLPWLFLCSFIVFTIDLLWGRKKFNHIPYEPIGLSRPRDLQPKEIAVKIAQLIIALSIFLMIVVSIGNYFQLNFILSVTLVILPFSFAWAFIMRRIRSFVTIGWNSWKLRTNSMQNFVVLFISLAFFSSSLNETPFLGIIQQPFIVASETPFLILLLVQATYLVMSMIGVHPIATIGVLMEVLQPLYEVINPLSIGMVLITGALATATVGAYGVTVTITSMNTNQNPYRITIRNLPFAILYGGVGTLIGFFLL</sequence>
<evidence type="ECO:0000256" key="1">
    <source>
        <dbReference type="SAM" id="Phobius"/>
    </source>
</evidence>
<evidence type="ECO:0000313" key="3">
    <source>
        <dbReference type="Proteomes" id="UP001139150"/>
    </source>
</evidence>
<proteinExistence type="predicted"/>
<protein>
    <submittedName>
        <fullName evidence="2">Uncharacterized protein</fullName>
    </submittedName>
</protein>
<reference evidence="2" key="1">
    <citation type="submission" date="2022-02" db="EMBL/GenBank/DDBJ databases">
        <title>Halalkalibacter sp. nov. isolated from Lonar Lake, India.</title>
        <authorList>
            <person name="Joshi A."/>
            <person name="Thite S."/>
            <person name="Lodha T."/>
        </authorList>
    </citation>
    <scope>NUCLEOTIDE SEQUENCE</scope>
    <source>
        <strain evidence="2">MEB205</strain>
    </source>
</reference>
<keyword evidence="1" id="KW-1133">Transmembrane helix</keyword>
<accession>A0A9X2I8X9</accession>
<name>A0A9X2I8X9_9BACI</name>
<feature type="transmembrane region" description="Helical" evidence="1">
    <location>
        <begin position="53"/>
        <end position="74"/>
    </location>
</feature>
<evidence type="ECO:0000313" key="2">
    <source>
        <dbReference type="EMBL" id="MCL7748420.1"/>
    </source>
</evidence>
<feature type="transmembrane region" description="Helical" evidence="1">
    <location>
        <begin position="81"/>
        <end position="99"/>
    </location>
</feature>
<feature type="transmembrane region" description="Helical" evidence="1">
    <location>
        <begin position="395"/>
        <end position="417"/>
    </location>
</feature>
<organism evidence="2 3">
    <name type="scientific">Halalkalibacter alkaliphilus</name>
    <dbReference type="NCBI Taxonomy" id="2917993"/>
    <lineage>
        <taxon>Bacteria</taxon>
        <taxon>Bacillati</taxon>
        <taxon>Bacillota</taxon>
        <taxon>Bacilli</taxon>
        <taxon>Bacillales</taxon>
        <taxon>Bacillaceae</taxon>
        <taxon>Halalkalibacter</taxon>
    </lineage>
</organism>
<feature type="transmembrane region" description="Helical" evidence="1">
    <location>
        <begin position="316"/>
        <end position="335"/>
    </location>
</feature>
<gene>
    <name evidence="2" type="ORF">MF646_14920</name>
</gene>
<comment type="caution">
    <text evidence="2">The sequence shown here is derived from an EMBL/GenBank/DDBJ whole genome shotgun (WGS) entry which is preliminary data.</text>
</comment>
<feature type="transmembrane region" description="Helical" evidence="1">
    <location>
        <begin position="248"/>
        <end position="269"/>
    </location>
</feature>
<feature type="transmembrane region" description="Helical" evidence="1">
    <location>
        <begin position="275"/>
        <end position="295"/>
    </location>
</feature>